<dbReference type="Proteomes" id="UP001049176">
    <property type="component" value="Chromosome 2"/>
</dbReference>
<evidence type="ECO:0000313" key="1">
    <source>
        <dbReference type="EMBL" id="KAG7096283.1"/>
    </source>
</evidence>
<accession>A0A9P8ABN7</accession>
<organism evidence="1 2">
    <name type="scientific">Marasmius oreades</name>
    <name type="common">fairy-ring Marasmius</name>
    <dbReference type="NCBI Taxonomy" id="181124"/>
    <lineage>
        <taxon>Eukaryota</taxon>
        <taxon>Fungi</taxon>
        <taxon>Dikarya</taxon>
        <taxon>Basidiomycota</taxon>
        <taxon>Agaricomycotina</taxon>
        <taxon>Agaricomycetes</taxon>
        <taxon>Agaricomycetidae</taxon>
        <taxon>Agaricales</taxon>
        <taxon>Marasmiineae</taxon>
        <taxon>Marasmiaceae</taxon>
        <taxon>Marasmius</taxon>
    </lineage>
</organism>
<dbReference type="OrthoDB" id="2987506at2759"/>
<sequence length="270" mass="29728">MSGNKYTLTVNIATSSLNALKAANYKLCIAKDVNGKPNVVFKGGNKVLNHNEFVFEDLFRVSGTNKFEDGALVKASTDQVPILGGQEVILSPAGTFGPVSGPVDPTKPFTVHNRYTEFINFGVEARVGNEYNYIYVSPYPQGSGDVILQPKKKFLIWFDQTLDTETMFSRSVTNAIELDFTSTSEHEISFSAPKDKPAKGVWRMGPLPVLGQTYNPKTNTLSLDPAFLPDMDEIVRITEQWKLEALQNDVPRAITANLNGDAQNIEGDSE</sequence>
<name>A0A9P8ABN7_9AGAR</name>
<evidence type="ECO:0000313" key="2">
    <source>
        <dbReference type="Proteomes" id="UP001049176"/>
    </source>
</evidence>
<keyword evidence="2" id="KW-1185">Reference proteome</keyword>
<dbReference type="RefSeq" id="XP_043012753.1">
    <property type="nucleotide sequence ID" value="XM_043148161.1"/>
</dbReference>
<dbReference type="EMBL" id="CM032182">
    <property type="protein sequence ID" value="KAG7096283.1"/>
    <property type="molecule type" value="Genomic_DNA"/>
</dbReference>
<dbReference type="AlphaFoldDB" id="A0A9P8ABN7"/>
<gene>
    <name evidence="1" type="ORF">E1B28_003730</name>
</gene>
<dbReference type="GeneID" id="66072806"/>
<protein>
    <submittedName>
        <fullName evidence="1">Uncharacterized protein</fullName>
    </submittedName>
</protein>
<reference evidence="1" key="1">
    <citation type="journal article" date="2021" name="Genome Biol. Evol.">
        <title>The assembled and annotated genome of the fairy-ring fungus Marasmius oreades.</title>
        <authorList>
            <person name="Hiltunen M."/>
            <person name="Ament-Velasquez S.L."/>
            <person name="Johannesson H."/>
        </authorList>
    </citation>
    <scope>NUCLEOTIDE SEQUENCE</scope>
    <source>
        <strain evidence="1">03SP1</strain>
    </source>
</reference>
<dbReference type="KEGG" id="more:E1B28_003730"/>
<comment type="caution">
    <text evidence="1">The sequence shown here is derived from an EMBL/GenBank/DDBJ whole genome shotgun (WGS) entry which is preliminary data.</text>
</comment>
<proteinExistence type="predicted"/>